<evidence type="ECO:0000259" key="2">
    <source>
        <dbReference type="PROSITE" id="PS50943"/>
    </source>
</evidence>
<gene>
    <name evidence="3" type="ORF">EIZ62_19115</name>
</gene>
<feature type="compositionally biased region" description="Basic residues" evidence="1">
    <location>
        <begin position="142"/>
        <end position="152"/>
    </location>
</feature>
<feature type="region of interest" description="Disordered" evidence="1">
    <location>
        <begin position="101"/>
        <end position="162"/>
    </location>
</feature>
<dbReference type="OrthoDB" id="3197212at2"/>
<evidence type="ECO:0000313" key="3">
    <source>
        <dbReference type="EMBL" id="QGV80113.1"/>
    </source>
</evidence>
<sequence length="162" mass="17439">MERPNYVRIEQGQSSATLDTLILIADAIGRSLAQLVRRAPALRDAPKGDGWPARSAVRRALPGPRAGQGPRAPAGRNGGGVGQPGRSARLLLRSAIGSQQQAEFTGCTASGGRTEPERGRTRDAASHLAGRRCRRLAPPPARVRRRSARRSACRTAYRTWRS</sequence>
<feature type="compositionally biased region" description="Low complexity" evidence="1">
    <location>
        <begin position="153"/>
        <end position="162"/>
    </location>
</feature>
<proteinExistence type="predicted"/>
<dbReference type="InterPro" id="IPR001387">
    <property type="entry name" value="Cro/C1-type_HTH"/>
</dbReference>
<name>A0A6I6F840_9ACTN</name>
<dbReference type="KEGG" id="sfic:EIZ62_19115"/>
<keyword evidence="4" id="KW-1185">Reference proteome</keyword>
<evidence type="ECO:0000313" key="4">
    <source>
        <dbReference type="Proteomes" id="UP000422572"/>
    </source>
</evidence>
<dbReference type="PROSITE" id="PS50943">
    <property type="entry name" value="HTH_CROC1"/>
    <property type="match status" value="1"/>
</dbReference>
<feature type="region of interest" description="Disordered" evidence="1">
    <location>
        <begin position="43"/>
        <end position="87"/>
    </location>
</feature>
<accession>A0A6I6F840</accession>
<protein>
    <recommendedName>
        <fullName evidence="2">HTH cro/C1-type domain-containing protein</fullName>
    </recommendedName>
</protein>
<feature type="domain" description="HTH cro/C1-type" evidence="2">
    <location>
        <begin position="3"/>
        <end position="35"/>
    </location>
</feature>
<feature type="compositionally biased region" description="Low complexity" evidence="1">
    <location>
        <begin position="58"/>
        <end position="75"/>
    </location>
</feature>
<dbReference type="Proteomes" id="UP000422572">
    <property type="component" value="Chromosome"/>
</dbReference>
<evidence type="ECO:0000256" key="1">
    <source>
        <dbReference type="SAM" id="MobiDB-lite"/>
    </source>
</evidence>
<organism evidence="3 4">
    <name type="scientific">Streptomyces ficellus</name>
    <dbReference type="NCBI Taxonomy" id="1977088"/>
    <lineage>
        <taxon>Bacteria</taxon>
        <taxon>Bacillati</taxon>
        <taxon>Actinomycetota</taxon>
        <taxon>Actinomycetes</taxon>
        <taxon>Kitasatosporales</taxon>
        <taxon>Streptomycetaceae</taxon>
        <taxon>Streptomyces</taxon>
    </lineage>
</organism>
<dbReference type="AlphaFoldDB" id="A0A6I6F840"/>
<feature type="compositionally biased region" description="Basic and acidic residues" evidence="1">
    <location>
        <begin position="114"/>
        <end position="125"/>
    </location>
</feature>
<dbReference type="EMBL" id="CP034279">
    <property type="protein sequence ID" value="QGV80113.1"/>
    <property type="molecule type" value="Genomic_DNA"/>
</dbReference>
<reference evidence="3 4" key="1">
    <citation type="submission" date="2018-12" db="EMBL/GenBank/DDBJ databases">
        <title>Complete genome sequence of Streptomyces ficellus NRRL8067, the producer of ficellomycin, feldamycin and nojirimycin.</title>
        <authorList>
            <person name="Zhang H."/>
            <person name="Yue R."/>
            <person name="Liu Y."/>
            <person name="Li M."/>
            <person name="Mu H."/>
            <person name="Zhang J."/>
        </authorList>
    </citation>
    <scope>NUCLEOTIDE SEQUENCE [LARGE SCALE GENOMIC DNA]</scope>
    <source>
        <strain evidence="3 4">NRRL 8067</strain>
    </source>
</reference>